<evidence type="ECO:0000313" key="3">
    <source>
        <dbReference type="Proteomes" id="UP001156882"/>
    </source>
</evidence>
<gene>
    <name evidence="2" type="ORF">GCM10007874_40220</name>
</gene>
<accession>A0ABQ6CLF6</accession>
<dbReference type="Proteomes" id="UP001156882">
    <property type="component" value="Unassembled WGS sequence"/>
</dbReference>
<name>A0ABQ6CLF6_9HYPH</name>
<comment type="caution">
    <text evidence="2">The sequence shown here is derived from an EMBL/GenBank/DDBJ whole genome shotgun (WGS) entry which is preliminary data.</text>
</comment>
<organism evidence="2 3">
    <name type="scientific">Labrys miyagiensis</name>
    <dbReference type="NCBI Taxonomy" id="346912"/>
    <lineage>
        <taxon>Bacteria</taxon>
        <taxon>Pseudomonadati</taxon>
        <taxon>Pseudomonadota</taxon>
        <taxon>Alphaproteobacteria</taxon>
        <taxon>Hyphomicrobiales</taxon>
        <taxon>Xanthobacteraceae</taxon>
        <taxon>Labrys</taxon>
    </lineage>
</organism>
<proteinExistence type="predicted"/>
<evidence type="ECO:0008006" key="4">
    <source>
        <dbReference type="Google" id="ProtNLM"/>
    </source>
</evidence>
<reference evidence="3" key="1">
    <citation type="journal article" date="2019" name="Int. J. Syst. Evol. Microbiol.">
        <title>The Global Catalogue of Microorganisms (GCM) 10K type strain sequencing project: providing services to taxonomists for standard genome sequencing and annotation.</title>
        <authorList>
            <consortium name="The Broad Institute Genomics Platform"/>
            <consortium name="The Broad Institute Genome Sequencing Center for Infectious Disease"/>
            <person name="Wu L."/>
            <person name="Ma J."/>
        </authorList>
    </citation>
    <scope>NUCLEOTIDE SEQUENCE [LARGE SCALE GENOMIC DNA]</scope>
    <source>
        <strain evidence="3">NBRC 101365</strain>
    </source>
</reference>
<protein>
    <recommendedName>
        <fullName evidence="4">Secreted protein</fullName>
    </recommendedName>
</protein>
<keyword evidence="3" id="KW-1185">Reference proteome</keyword>
<evidence type="ECO:0000256" key="1">
    <source>
        <dbReference type="SAM" id="MobiDB-lite"/>
    </source>
</evidence>
<sequence>MRLIFILFVVPGADAGISARSARSHPSLPFGAQPRQDLFEAKRPPLQIDGPIYRRCGDRGMPARPGRWPIAPWPRRPLTSRLGEPS</sequence>
<feature type="region of interest" description="Disordered" evidence="1">
    <location>
        <begin position="19"/>
        <end position="86"/>
    </location>
</feature>
<evidence type="ECO:0000313" key="2">
    <source>
        <dbReference type="EMBL" id="GLS21005.1"/>
    </source>
</evidence>
<dbReference type="EMBL" id="BSPC01000039">
    <property type="protein sequence ID" value="GLS21005.1"/>
    <property type="molecule type" value="Genomic_DNA"/>
</dbReference>